<protein>
    <submittedName>
        <fullName evidence="2">Uncharacterized protein</fullName>
    </submittedName>
</protein>
<keyword evidence="1" id="KW-0732">Signal</keyword>
<keyword evidence="3" id="KW-1185">Reference proteome</keyword>
<gene>
    <name evidence="2" type="ORF">CALMAC_LOCUS3229</name>
</gene>
<dbReference type="AlphaFoldDB" id="A0A653BSI1"/>
<organism evidence="2 3">
    <name type="scientific">Callosobruchus maculatus</name>
    <name type="common">Southern cowpea weevil</name>
    <name type="synonym">Pulse bruchid</name>
    <dbReference type="NCBI Taxonomy" id="64391"/>
    <lineage>
        <taxon>Eukaryota</taxon>
        <taxon>Metazoa</taxon>
        <taxon>Ecdysozoa</taxon>
        <taxon>Arthropoda</taxon>
        <taxon>Hexapoda</taxon>
        <taxon>Insecta</taxon>
        <taxon>Pterygota</taxon>
        <taxon>Neoptera</taxon>
        <taxon>Endopterygota</taxon>
        <taxon>Coleoptera</taxon>
        <taxon>Polyphaga</taxon>
        <taxon>Cucujiformia</taxon>
        <taxon>Chrysomeloidea</taxon>
        <taxon>Chrysomelidae</taxon>
        <taxon>Bruchinae</taxon>
        <taxon>Bruchini</taxon>
        <taxon>Callosobruchus</taxon>
    </lineage>
</organism>
<evidence type="ECO:0000313" key="2">
    <source>
        <dbReference type="EMBL" id="VEN38286.1"/>
    </source>
</evidence>
<accession>A0A653BSI1</accession>
<proteinExistence type="predicted"/>
<dbReference type="OrthoDB" id="6748340at2759"/>
<name>A0A653BSI1_CALMS</name>
<dbReference type="EMBL" id="CAACVG010004297">
    <property type="protein sequence ID" value="VEN38286.1"/>
    <property type="molecule type" value="Genomic_DNA"/>
</dbReference>
<evidence type="ECO:0000256" key="1">
    <source>
        <dbReference type="SAM" id="SignalP"/>
    </source>
</evidence>
<dbReference type="Proteomes" id="UP000410492">
    <property type="component" value="Unassembled WGS sequence"/>
</dbReference>
<evidence type="ECO:0000313" key="3">
    <source>
        <dbReference type="Proteomes" id="UP000410492"/>
    </source>
</evidence>
<reference evidence="2 3" key="1">
    <citation type="submission" date="2019-01" db="EMBL/GenBank/DDBJ databases">
        <authorList>
            <person name="Sayadi A."/>
        </authorList>
    </citation>
    <scope>NUCLEOTIDE SEQUENCE [LARGE SCALE GENOMIC DNA]</scope>
</reference>
<feature type="chain" id="PRO_5024848194" evidence="1">
    <location>
        <begin position="20"/>
        <end position="147"/>
    </location>
</feature>
<sequence length="147" mass="14379">MRYKCVFLAFSAVLAVASAGILPTVEVIQGPGSRTVLHGPDGSALNAANPGGTVLTEDHGTGLVAAGPALLPAAGPAFVVNGPAGSIESSYTLAGPAIVPGISPALAGRGVAGAIAPGATSVLTAGQGDYVQDNIEALYDDGSYREH</sequence>
<feature type="signal peptide" evidence="1">
    <location>
        <begin position="1"/>
        <end position="19"/>
    </location>
</feature>